<dbReference type="Gene3D" id="1.10.10.10">
    <property type="entry name" value="Winged helix-like DNA-binding domain superfamily/Winged helix DNA-binding domain"/>
    <property type="match status" value="1"/>
</dbReference>
<dbReference type="InterPro" id="IPR000835">
    <property type="entry name" value="HTH_MarR-typ"/>
</dbReference>
<dbReference type="Pfam" id="PF01047">
    <property type="entry name" value="MarR"/>
    <property type="match status" value="1"/>
</dbReference>
<comment type="caution">
    <text evidence="5">The sequence shown here is derived from an EMBL/GenBank/DDBJ whole genome shotgun (WGS) entry which is preliminary data.</text>
</comment>
<protein>
    <submittedName>
        <fullName evidence="5">MarR family transcriptional regulator</fullName>
    </submittedName>
</protein>
<keyword evidence="2" id="KW-0238">DNA-binding</keyword>
<accession>A0ABR7DGQ7</accession>
<evidence type="ECO:0000256" key="2">
    <source>
        <dbReference type="ARBA" id="ARBA00023125"/>
    </source>
</evidence>
<organism evidence="5 6">
    <name type="scientific">Clostridium hominis</name>
    <dbReference type="NCBI Taxonomy" id="2763036"/>
    <lineage>
        <taxon>Bacteria</taxon>
        <taxon>Bacillati</taxon>
        <taxon>Bacillota</taxon>
        <taxon>Clostridia</taxon>
        <taxon>Eubacteriales</taxon>
        <taxon>Clostridiaceae</taxon>
        <taxon>Clostridium</taxon>
    </lineage>
</organism>
<keyword evidence="3" id="KW-0804">Transcription</keyword>
<evidence type="ECO:0000256" key="3">
    <source>
        <dbReference type="ARBA" id="ARBA00023163"/>
    </source>
</evidence>
<dbReference type="InterPro" id="IPR036390">
    <property type="entry name" value="WH_DNA-bd_sf"/>
</dbReference>
<feature type="domain" description="HTH marR-type" evidence="4">
    <location>
        <begin position="1"/>
        <end position="138"/>
    </location>
</feature>
<dbReference type="RefSeq" id="WP_032119341.1">
    <property type="nucleotide sequence ID" value="NZ_JACOOO010000041.1"/>
</dbReference>
<dbReference type="Proteomes" id="UP000596929">
    <property type="component" value="Unassembled WGS sequence"/>
</dbReference>
<dbReference type="SUPFAM" id="SSF46785">
    <property type="entry name" value="Winged helix' DNA-binding domain"/>
    <property type="match status" value="1"/>
</dbReference>
<dbReference type="PROSITE" id="PS50995">
    <property type="entry name" value="HTH_MARR_2"/>
    <property type="match status" value="1"/>
</dbReference>
<keyword evidence="6" id="KW-1185">Reference proteome</keyword>
<dbReference type="InterPro" id="IPR036388">
    <property type="entry name" value="WH-like_DNA-bd_sf"/>
</dbReference>
<dbReference type="PRINTS" id="PR00598">
    <property type="entry name" value="HTHMARR"/>
</dbReference>
<evidence type="ECO:0000313" key="6">
    <source>
        <dbReference type="Proteomes" id="UP000596929"/>
    </source>
</evidence>
<evidence type="ECO:0000256" key="1">
    <source>
        <dbReference type="ARBA" id="ARBA00023015"/>
    </source>
</evidence>
<reference evidence="5 6" key="1">
    <citation type="submission" date="2020-08" db="EMBL/GenBank/DDBJ databases">
        <title>Genome public.</title>
        <authorList>
            <person name="Liu C."/>
            <person name="Sun Q."/>
        </authorList>
    </citation>
    <scope>NUCLEOTIDE SEQUENCE [LARGE SCALE GENOMIC DNA]</scope>
    <source>
        <strain evidence="5 6">NSJ-6</strain>
    </source>
</reference>
<dbReference type="PANTHER" id="PTHR42756:SF1">
    <property type="entry name" value="TRANSCRIPTIONAL REPRESSOR OF EMRAB OPERON"/>
    <property type="match status" value="1"/>
</dbReference>
<dbReference type="PANTHER" id="PTHR42756">
    <property type="entry name" value="TRANSCRIPTIONAL REGULATOR, MARR"/>
    <property type="match status" value="1"/>
</dbReference>
<evidence type="ECO:0000313" key="5">
    <source>
        <dbReference type="EMBL" id="MBC5630584.1"/>
    </source>
</evidence>
<proteinExistence type="predicted"/>
<name>A0ABR7DGQ7_9CLOT</name>
<dbReference type="EMBL" id="JACOOO010000041">
    <property type="protein sequence ID" value="MBC5630584.1"/>
    <property type="molecule type" value="Genomic_DNA"/>
</dbReference>
<keyword evidence="1" id="KW-0805">Transcription regulation</keyword>
<dbReference type="SMART" id="SM00347">
    <property type="entry name" value="HTH_MARR"/>
    <property type="match status" value="1"/>
</dbReference>
<sequence length="151" mass="17832">MKLYETEGIGRYIGYFHRLGATYLTKEYEKYGIGVGQYQFLILLYLKDGISHDELTEKAAIDKANTTRAVKKLEAEGYVRLEINDSDKRKFKIYLTDKALKMKDELLKISFDWEQHLLEPLNSDELDSLFFLLRKIARNQPGYFFKEEENK</sequence>
<evidence type="ECO:0000259" key="4">
    <source>
        <dbReference type="PROSITE" id="PS50995"/>
    </source>
</evidence>
<gene>
    <name evidence="5" type="ORF">H8S20_17135</name>
</gene>